<dbReference type="eggNOG" id="ENOG502RYWW">
    <property type="taxonomic scope" value="Eukaryota"/>
</dbReference>
<dbReference type="PANTHER" id="PTHR33124">
    <property type="entry name" value="TRANSCRIPTION FACTOR IBH1-LIKE 1"/>
    <property type="match status" value="1"/>
</dbReference>
<dbReference type="STRING" id="3641.A0A061GQA9"/>
<evidence type="ECO:0000259" key="4">
    <source>
        <dbReference type="Pfam" id="PF26576"/>
    </source>
</evidence>
<feature type="signal peptide" evidence="3">
    <location>
        <begin position="1"/>
        <end position="20"/>
    </location>
</feature>
<dbReference type="InterPro" id="IPR059002">
    <property type="entry name" value="IBH1_N"/>
</dbReference>
<keyword evidence="2" id="KW-0804">Transcription</keyword>
<dbReference type="OMA" id="ARWPRAI"/>
<keyword evidence="1" id="KW-0805">Transcription regulation</keyword>
<protein>
    <submittedName>
        <fullName evidence="5">Sequence-specific DNA binding transcription factors, putative</fullName>
    </submittedName>
</protein>
<keyword evidence="3" id="KW-0732">Signal</keyword>
<dbReference type="InParanoid" id="A0A061GQA9"/>
<evidence type="ECO:0000313" key="5">
    <source>
        <dbReference type="EMBL" id="EOY31593.1"/>
    </source>
</evidence>
<accession>A0A061GQA9</accession>
<dbReference type="EMBL" id="CM001887">
    <property type="protein sequence ID" value="EOY31593.1"/>
    <property type="molecule type" value="Genomic_DNA"/>
</dbReference>
<evidence type="ECO:0000256" key="1">
    <source>
        <dbReference type="ARBA" id="ARBA00023015"/>
    </source>
</evidence>
<dbReference type="Proteomes" id="UP000026915">
    <property type="component" value="Chromosome 9"/>
</dbReference>
<reference evidence="5 6" key="1">
    <citation type="journal article" date="2013" name="Genome Biol.">
        <title>The genome sequence of the most widely cultivated cacao type and its use to identify candidate genes regulating pod color.</title>
        <authorList>
            <person name="Motamayor J.C."/>
            <person name="Mockaitis K."/>
            <person name="Schmutz J."/>
            <person name="Haiminen N."/>
            <person name="Iii D.L."/>
            <person name="Cornejo O."/>
            <person name="Findley S.D."/>
            <person name="Zheng P."/>
            <person name="Utro F."/>
            <person name="Royaert S."/>
            <person name="Saski C."/>
            <person name="Jenkins J."/>
            <person name="Podicheti R."/>
            <person name="Zhao M."/>
            <person name="Scheffler B.E."/>
            <person name="Stack J.C."/>
            <person name="Feltus F.A."/>
            <person name="Mustiga G.M."/>
            <person name="Amores F."/>
            <person name="Phillips W."/>
            <person name="Marelli J.P."/>
            <person name="May G.D."/>
            <person name="Shapiro H."/>
            <person name="Ma J."/>
            <person name="Bustamante C.D."/>
            <person name="Schnell R.J."/>
            <person name="Main D."/>
            <person name="Gilbert D."/>
            <person name="Parida L."/>
            <person name="Kuhn D.N."/>
        </authorList>
    </citation>
    <scope>NUCLEOTIDE SEQUENCE [LARGE SCALE GENOMIC DNA]</scope>
    <source>
        <strain evidence="6">cv. Matina 1-6</strain>
    </source>
</reference>
<feature type="domain" description="IBH1-like N-terminal" evidence="4">
    <location>
        <begin position="95"/>
        <end position="155"/>
    </location>
</feature>
<evidence type="ECO:0000256" key="3">
    <source>
        <dbReference type="SAM" id="SignalP"/>
    </source>
</evidence>
<keyword evidence="6" id="KW-1185">Reference proteome</keyword>
<dbReference type="GO" id="GO:0006355">
    <property type="term" value="P:regulation of DNA-templated transcription"/>
    <property type="evidence" value="ECO:0007669"/>
    <property type="project" value="InterPro"/>
</dbReference>
<dbReference type="FunCoup" id="A0A061GQA9">
    <property type="interactions" value="205"/>
</dbReference>
<dbReference type="HOGENOM" id="CLU_1006156_0_0_1"/>
<gene>
    <name evidence="5" type="ORF">TCM_038548</name>
</gene>
<dbReference type="Gramene" id="EOY31593">
    <property type="protein sequence ID" value="EOY31593"/>
    <property type="gene ID" value="TCM_038548"/>
</dbReference>
<proteinExistence type="predicted"/>
<name>A0A061GQA9_THECC</name>
<organism evidence="5 6">
    <name type="scientific">Theobroma cacao</name>
    <name type="common">Cacao</name>
    <name type="synonym">Cocoa</name>
    <dbReference type="NCBI Taxonomy" id="3641"/>
    <lineage>
        <taxon>Eukaryota</taxon>
        <taxon>Viridiplantae</taxon>
        <taxon>Streptophyta</taxon>
        <taxon>Embryophyta</taxon>
        <taxon>Tracheophyta</taxon>
        <taxon>Spermatophyta</taxon>
        <taxon>Magnoliopsida</taxon>
        <taxon>eudicotyledons</taxon>
        <taxon>Gunneridae</taxon>
        <taxon>Pentapetalae</taxon>
        <taxon>rosids</taxon>
        <taxon>malvids</taxon>
        <taxon>Malvales</taxon>
        <taxon>Malvaceae</taxon>
        <taxon>Byttnerioideae</taxon>
        <taxon>Theobroma</taxon>
    </lineage>
</organism>
<sequence>MQAMCLHVLCLSLIDPPLLSFEQINGVSAHSSLSHSSLSLYVSEPLSWILIHFLGSVERLHSLQLLFLILLSRLILALSISVQEKILARMRSPGSLKQEFLKKWIMGFQRCSSSKKSMSVLDRKKAIKLSADIAMASARKGTTCWSRALIASASKDGSDKHLVEQILGPESERLILMKKFSTGALVCSKRIRSKKILKRSCGIRRTRKCAPQAALASSIAKRLVRKRTQVLKSLIPGGEFMNEVSLIEETLDYIISLRAQVDVMRSLAIASALVNHN</sequence>
<dbReference type="Pfam" id="PF26576">
    <property type="entry name" value="IBH1_N"/>
    <property type="match status" value="1"/>
</dbReference>
<dbReference type="InterPro" id="IPR044660">
    <property type="entry name" value="IBH1-like"/>
</dbReference>
<dbReference type="AlphaFoldDB" id="A0A061GQA9"/>
<evidence type="ECO:0000313" key="6">
    <source>
        <dbReference type="Proteomes" id="UP000026915"/>
    </source>
</evidence>
<feature type="chain" id="PRO_5001599068" evidence="3">
    <location>
        <begin position="21"/>
        <end position="277"/>
    </location>
</feature>
<evidence type="ECO:0000256" key="2">
    <source>
        <dbReference type="ARBA" id="ARBA00023163"/>
    </source>
</evidence>
<dbReference type="PANTHER" id="PTHR33124:SF5">
    <property type="entry name" value="TRANSCRIPTION FACTOR IBH1-LIKE 1"/>
    <property type="match status" value="1"/>
</dbReference>